<keyword evidence="1" id="KW-0472">Membrane</keyword>
<reference evidence="3" key="1">
    <citation type="journal article" date="2019" name="Int. J. Syst. Evol. Microbiol.">
        <title>The Global Catalogue of Microorganisms (GCM) 10K type strain sequencing project: providing services to taxonomists for standard genome sequencing and annotation.</title>
        <authorList>
            <consortium name="The Broad Institute Genomics Platform"/>
            <consortium name="The Broad Institute Genome Sequencing Center for Infectious Disease"/>
            <person name="Wu L."/>
            <person name="Ma J."/>
        </authorList>
    </citation>
    <scope>NUCLEOTIDE SEQUENCE [LARGE SCALE GENOMIC DNA]</scope>
    <source>
        <strain evidence="3">CCM 7855</strain>
    </source>
</reference>
<organism evidence="2 3">
    <name type="scientific">Williamsia phyllosphaerae</name>
    <dbReference type="NCBI Taxonomy" id="885042"/>
    <lineage>
        <taxon>Bacteria</taxon>
        <taxon>Bacillati</taxon>
        <taxon>Actinomycetota</taxon>
        <taxon>Actinomycetes</taxon>
        <taxon>Mycobacteriales</taxon>
        <taxon>Nocardiaceae</taxon>
        <taxon>Williamsia</taxon>
    </lineage>
</organism>
<dbReference type="Proteomes" id="UP000632454">
    <property type="component" value="Unassembled WGS sequence"/>
</dbReference>
<keyword evidence="1" id="KW-1133">Transmembrane helix</keyword>
<comment type="caution">
    <text evidence="2">The sequence shown here is derived from an EMBL/GenBank/DDBJ whole genome shotgun (WGS) entry which is preliminary data.</text>
</comment>
<gene>
    <name evidence="2" type="ORF">GCM10007298_08000</name>
</gene>
<accession>A0ABQ1UD09</accession>
<feature type="transmembrane region" description="Helical" evidence="1">
    <location>
        <begin position="41"/>
        <end position="60"/>
    </location>
</feature>
<dbReference type="RefSeq" id="WP_188487087.1">
    <property type="nucleotide sequence ID" value="NZ_BMCS01000001.1"/>
</dbReference>
<dbReference type="EMBL" id="BMCS01000001">
    <property type="protein sequence ID" value="GGF14385.1"/>
    <property type="molecule type" value="Genomic_DNA"/>
</dbReference>
<name>A0ABQ1UD09_9NOCA</name>
<sequence>MWSLRNRIPLTVRLAGLALLVIVSVFNATWSAVDGDFGHDFWIPLILLGCFIYWFADAIVTRKRDNRLADEEVSAHV</sequence>
<proteinExistence type="predicted"/>
<evidence type="ECO:0000256" key="1">
    <source>
        <dbReference type="SAM" id="Phobius"/>
    </source>
</evidence>
<evidence type="ECO:0000313" key="2">
    <source>
        <dbReference type="EMBL" id="GGF14385.1"/>
    </source>
</evidence>
<keyword evidence="3" id="KW-1185">Reference proteome</keyword>
<evidence type="ECO:0000313" key="3">
    <source>
        <dbReference type="Proteomes" id="UP000632454"/>
    </source>
</evidence>
<protein>
    <submittedName>
        <fullName evidence="2">Uncharacterized protein</fullName>
    </submittedName>
</protein>
<keyword evidence="1" id="KW-0812">Transmembrane</keyword>